<feature type="transmembrane region" description="Helical" evidence="2">
    <location>
        <begin position="15"/>
        <end position="35"/>
    </location>
</feature>
<evidence type="ECO:0000256" key="2">
    <source>
        <dbReference type="SAM" id="Phobius"/>
    </source>
</evidence>
<dbReference type="Proteomes" id="UP000748108">
    <property type="component" value="Unassembled WGS sequence"/>
</dbReference>
<evidence type="ECO:0000313" key="5">
    <source>
        <dbReference type="Proteomes" id="UP000748108"/>
    </source>
</evidence>
<feature type="compositionally biased region" description="Gly residues" evidence="1">
    <location>
        <begin position="344"/>
        <end position="353"/>
    </location>
</feature>
<dbReference type="Pfam" id="PF03591">
    <property type="entry name" value="AzlC"/>
    <property type="match status" value="1"/>
</dbReference>
<evidence type="ECO:0000256" key="1">
    <source>
        <dbReference type="SAM" id="MobiDB-lite"/>
    </source>
</evidence>
<dbReference type="InterPro" id="IPR050664">
    <property type="entry name" value="Octanoyltrans_LipM/LipL"/>
</dbReference>
<dbReference type="AlphaFoldDB" id="A0A947CYH8"/>
<organism evidence="4 5">
    <name type="scientific">Hydrogenibacillus schlegelii</name>
    <name type="common">Bacillus schlegelii</name>
    <dbReference type="NCBI Taxonomy" id="1484"/>
    <lineage>
        <taxon>Bacteria</taxon>
        <taxon>Bacillati</taxon>
        <taxon>Bacillota</taxon>
        <taxon>Bacilli</taxon>
        <taxon>Bacillales</taxon>
        <taxon>Bacillales Family X. Incertae Sedis</taxon>
        <taxon>Hydrogenibacillus</taxon>
    </lineage>
</organism>
<dbReference type="GO" id="GO:0016740">
    <property type="term" value="F:transferase activity"/>
    <property type="evidence" value="ECO:0007669"/>
    <property type="project" value="UniProtKB-ARBA"/>
</dbReference>
<dbReference type="SUPFAM" id="SSF55681">
    <property type="entry name" value="Class II aaRS and biotin synthetases"/>
    <property type="match status" value="1"/>
</dbReference>
<gene>
    <name evidence="4" type="ORF">KM312_12850</name>
</gene>
<dbReference type="InterPro" id="IPR004143">
    <property type="entry name" value="BPL_LPL_catalytic"/>
</dbReference>
<dbReference type="PROSITE" id="PS51733">
    <property type="entry name" value="BPL_LPL_CATALYTIC"/>
    <property type="match status" value="1"/>
</dbReference>
<evidence type="ECO:0000313" key="4">
    <source>
        <dbReference type="EMBL" id="MBT9283502.1"/>
    </source>
</evidence>
<dbReference type="EMBL" id="JAHHQF010000103">
    <property type="protein sequence ID" value="MBT9283502.1"/>
    <property type="molecule type" value="Genomic_DNA"/>
</dbReference>
<dbReference type="GO" id="GO:0009249">
    <property type="term" value="P:protein lipoylation"/>
    <property type="evidence" value="ECO:0007669"/>
    <property type="project" value="UniProtKB-ARBA"/>
</dbReference>
<feature type="region of interest" description="Disordered" evidence="1">
    <location>
        <begin position="337"/>
        <end position="386"/>
    </location>
</feature>
<name>A0A947CYH8_HYDSH</name>
<dbReference type="InterPro" id="IPR011606">
    <property type="entry name" value="Brnchd-chn_aa_trnsp_permease"/>
</dbReference>
<feature type="region of interest" description="Disordered" evidence="1">
    <location>
        <begin position="278"/>
        <end position="303"/>
    </location>
</feature>
<keyword evidence="2" id="KW-1133">Transmembrane helix</keyword>
<keyword evidence="2" id="KW-0812">Transmembrane</keyword>
<dbReference type="Pfam" id="PF21948">
    <property type="entry name" value="LplA-B_cat"/>
    <property type="match status" value="1"/>
</dbReference>
<dbReference type="PANTHER" id="PTHR43679:SF2">
    <property type="entry name" value="OCTANOYL-[GCVH]:PROTEIN N-OCTANOYLTRANSFERASE"/>
    <property type="match status" value="1"/>
</dbReference>
<dbReference type="PANTHER" id="PTHR43679">
    <property type="entry name" value="OCTANOYLTRANSFERASE LIPM-RELATED"/>
    <property type="match status" value="1"/>
</dbReference>
<dbReference type="Gene3D" id="3.30.930.10">
    <property type="entry name" value="Bira Bifunctional Protein, Domain 2"/>
    <property type="match status" value="1"/>
</dbReference>
<dbReference type="GO" id="GO:0140096">
    <property type="term" value="F:catalytic activity, acting on a protein"/>
    <property type="evidence" value="ECO:0007669"/>
    <property type="project" value="UniProtKB-ARBA"/>
</dbReference>
<proteinExistence type="predicted"/>
<feature type="compositionally biased region" description="Basic and acidic residues" evidence="1">
    <location>
        <begin position="283"/>
        <end position="303"/>
    </location>
</feature>
<feature type="transmembrane region" description="Helical" evidence="2">
    <location>
        <begin position="204"/>
        <end position="226"/>
    </location>
</feature>
<dbReference type="CDD" id="cd16443">
    <property type="entry name" value="LplA"/>
    <property type="match status" value="1"/>
</dbReference>
<feature type="transmembrane region" description="Helical" evidence="2">
    <location>
        <begin position="166"/>
        <end position="184"/>
    </location>
</feature>
<dbReference type="InterPro" id="IPR045864">
    <property type="entry name" value="aa-tRNA-synth_II/BPL/LPL"/>
</dbReference>
<keyword evidence="2" id="KW-0472">Membrane</keyword>
<evidence type="ECO:0000259" key="3">
    <source>
        <dbReference type="PROSITE" id="PS51733"/>
    </source>
</evidence>
<comment type="caution">
    <text evidence="4">The sequence shown here is derived from an EMBL/GenBank/DDBJ whole genome shotgun (WGS) entry which is preliminary data.</text>
</comment>
<reference evidence="4" key="1">
    <citation type="journal article" date="2021" name="Microbiology">
        <title>Metagenomic Analysis of the Microbial Community in the Underground Coal Fire Area (Kemerovo Region, Russia) Revealed Predominance of Thermophilic Members of the Phyla Deinococcus-thermus, Aquificae, and Firmicutes.</title>
        <authorList>
            <person name="Kadnikov V."/>
            <person name="Mardanov A.V."/>
            <person name="Beletsky A.V."/>
            <person name="Karnachuk O.V."/>
            <person name="Ravin N.V."/>
        </authorList>
    </citation>
    <scope>NUCLEOTIDE SEQUENCE</scope>
    <source>
        <strain evidence="4">RBS10-49</strain>
    </source>
</reference>
<feature type="domain" description="BPL/LPL catalytic" evidence="3">
    <location>
        <begin position="451"/>
        <end position="662"/>
    </location>
</feature>
<accession>A0A947CYH8</accession>
<protein>
    <submittedName>
        <fullName evidence="4">AzlC family ABC transporter permease</fullName>
    </submittedName>
</protein>
<feature type="transmembrane region" description="Helical" evidence="2">
    <location>
        <begin position="137"/>
        <end position="154"/>
    </location>
</feature>
<sequence>MKPGSPFGTDVRRGALDGVSIALGYLPVALAYGLLAKGVGLSLWATMGMSMAVYAGASQFLALTLLGEGAGTGSIVLLTLLLNARMTLMSAAIARRFSDRRGPVRALAAFGVTDETFAVLTLKQAALTPAYLLPLEFVPYAAWVGGSAAGYVVGDGLPASLKAGMGVALYALFIGLVVPAVRASRTASIATGLSMMLSALISRGIGKGSAIVLTALLVAGGMAAFGPRMTGPRRRRPTGRRLKPMGTIRGRRLPAGRADEKALRAGFFRAALKRGSEAAGVSGRDRRPDGEGEDGGAHYRDGARDVCPAGDSLLAPAGGPIAAGAPFFRSASVCRSRGAHRSGGVSGDGAAGGGRRRRRGGGGAGVAGPAAHRRRPRGGGGDGRRERLVLGEGARMVQDIGAGAGFAGERAAGDPLPAGKPPTWRLVVTDDRDPAFHMALDEAMVELVRTGRVPPTLRLYTWRPRSLSLGMNQAVREAVDLEAVKALGVGLVRRPSGGRTVFHDREVTYSIVVPENDPRIPEGVMDAFRRLTEGLVAAFHALGLRTAELQTPEAAAPKSGSPVCFESPGAYELVIGGKKAAGSAQARLGGVLLQHGSVPLSYDEAAMFRLFYFPNEAAREQARERFRRTATAIEAELGRPVGVEALKAALVEGFSRALGIRFVPEPLTPEETALAERLVREKYGRPEWTFRR</sequence>